<evidence type="ECO:0000256" key="1">
    <source>
        <dbReference type="SAM" id="MobiDB-lite"/>
    </source>
</evidence>
<dbReference type="GO" id="GO:0004386">
    <property type="term" value="F:helicase activity"/>
    <property type="evidence" value="ECO:0007669"/>
    <property type="project" value="UniProtKB-KW"/>
</dbReference>
<dbReference type="SUPFAM" id="SSF52540">
    <property type="entry name" value="P-loop containing nucleoside triphosphate hydrolases"/>
    <property type="match status" value="1"/>
</dbReference>
<protein>
    <submittedName>
        <fullName evidence="2">Helicase</fullName>
    </submittedName>
</protein>
<sequence length="1320" mass="151030">MTIAENLGRLFEVGFNLGILAYIEHQQIPHHFGDLYRHDLEQLKLPKIVQKMIDSDSLISDLNIQIVEKWSQYFLKKGFLGGLNFFREYLQATGWSPQGRRKTQDLEILYYQCSFCNNNSMQSYEKSDRQEFTDLLSQFGELENIDALISQYSGKGEFLQGDTLLLLRYKNQYRILCVDLSTFSVKSAADLAPLDDVEVLRRMLMTEIKYIRSKSVFSKLRIDTGNSEYLRGDFSKDLAQYFTAFKRKDKETAKLIQAGSYIHSFYGFLQKQGQKHQILPDDADVVFNVVGYSDRHLSTLSLRPENLDILATFAQIYKHEPKHQEIQNARRKVLQLIQRNAAKSFIDGKQLIQELSTKPLEASINSITKITHTEKIDNFFNSLGIIPDELATQLNVTPGATLRNAHAELIQQALLSDNTYIFLTGNPGIGKTTAIANFLKSRKDQDGDDGYLFLYVSPRKQVNLDLIEKFKSDRRDSISGSAARNRPTENPGKLSDSRIFAINSNSAIIKDNLGRPTVQYYSDARQDNFRLKQVDFINAAAISSEDSRLSDRRSQKRLHQIADDQIRDRGEKKAGVLFSLCEGIHSLINEQISNQIVATVSIQSLRVNPPREPGQQNFTPAVDTLRHLDNIFKGAYNSRDKKVIPEKMREIAQRIKHIFIMIDEITGDDSGANFLKGISQFLTKFKLTEYGFNVKIIVADASIVEKEVITQHLAQTTPEPDKIYFRMAKQAAAPLSVQNFVFNKRQAKVLRTADAIAINANSYPASCLNITYQLFIQCVKFDPNPLKDKTNQLGQAVQSQINADIQRLLDDANCGQILVYIQDKKRLEELIDKIRQNRGEFTHVGAKHSGKEFLKEASKVSPECFAPTAKIRQNRGEFTPNTDYLEIHANLSEADKQKISQYKQDAKVVFMTSSASRGLSFPKATHILVEIPRFQIERNLMEVIQVIYRARGEYLENGVKQTIDTQEKQLIFYLSETAVYYPDANDISDLIIPIQESILNLLNILIILKLSIMTRIVGAGILGRKQVMMIPIGGKSVTAAGATFTSIMTNLIREMKNEHRRKPSHKNLEEVYHSLQQILSRAEFVLHHDRDLVDPVKNQVSSYLQLREKFNSNFAKLCQRLDNLLALGNIEPGILTGNLLVVQINQKLEETYQIRLEEQIRRYATKDLVEKMWAISKSNQYPDNLRSQIRDGAMELVNLLRGDINKTQWFELTSQNSDQYYALPLFVFISGETLREYFKSQPEEEAEREFRSLLSRYVHSLYPAYNTLPIGRQYAEFPFLIFRSYSLAEMRVNMFSDRYLLNSHELNAVNLILSKDEANS</sequence>
<accession>A0AAU8JJC8</accession>
<proteinExistence type="predicted"/>
<dbReference type="Gene3D" id="3.40.50.300">
    <property type="entry name" value="P-loop containing nucleotide triphosphate hydrolases"/>
    <property type="match status" value="1"/>
</dbReference>
<keyword evidence="2" id="KW-0347">Helicase</keyword>
<dbReference type="InterPro" id="IPR027417">
    <property type="entry name" value="P-loop_NTPase"/>
</dbReference>
<organism evidence="2">
    <name type="scientific">Planktothricoides raciborskii GIHE-MW2</name>
    <dbReference type="NCBI Taxonomy" id="2792601"/>
    <lineage>
        <taxon>Bacteria</taxon>
        <taxon>Bacillati</taxon>
        <taxon>Cyanobacteriota</taxon>
        <taxon>Cyanophyceae</taxon>
        <taxon>Oscillatoriophycideae</taxon>
        <taxon>Oscillatoriales</taxon>
        <taxon>Oscillatoriaceae</taxon>
        <taxon>Planktothricoides</taxon>
    </lineage>
</organism>
<dbReference type="RefSeq" id="WP_190876975.1">
    <property type="nucleotide sequence ID" value="NZ_CP159837.1"/>
</dbReference>
<evidence type="ECO:0000313" key="2">
    <source>
        <dbReference type="EMBL" id="XCM38845.1"/>
    </source>
</evidence>
<reference evidence="2" key="1">
    <citation type="submission" date="2024-07" db="EMBL/GenBank/DDBJ databases">
        <authorList>
            <person name="Kim Y.J."/>
            <person name="Jeong J.Y."/>
        </authorList>
    </citation>
    <scope>NUCLEOTIDE SEQUENCE</scope>
    <source>
        <strain evidence="2">GIHE-MW2</strain>
    </source>
</reference>
<keyword evidence="2" id="KW-0547">Nucleotide-binding</keyword>
<dbReference type="EMBL" id="CP159837">
    <property type="protein sequence ID" value="XCM38845.1"/>
    <property type="molecule type" value="Genomic_DNA"/>
</dbReference>
<keyword evidence="2" id="KW-0067">ATP-binding</keyword>
<feature type="region of interest" description="Disordered" evidence="1">
    <location>
        <begin position="477"/>
        <end position="496"/>
    </location>
</feature>
<name>A0AAU8JJC8_9CYAN</name>
<keyword evidence="2" id="KW-0378">Hydrolase</keyword>
<gene>
    <name evidence="2" type="ORF">ABWT76_001721</name>
</gene>